<feature type="compositionally biased region" description="Basic and acidic residues" evidence="1">
    <location>
        <begin position="583"/>
        <end position="598"/>
    </location>
</feature>
<evidence type="ECO:0000313" key="2">
    <source>
        <dbReference type="EMBL" id="OSY40632.1"/>
    </source>
</evidence>
<dbReference type="Proteomes" id="UP000194360">
    <property type="component" value="Unassembled WGS sequence"/>
</dbReference>
<name>A0A1Y2MZP7_PSEAH</name>
<feature type="compositionally biased region" description="Low complexity" evidence="1">
    <location>
        <begin position="276"/>
        <end position="287"/>
    </location>
</feature>
<gene>
    <name evidence="2" type="ORF">BG845_02710</name>
</gene>
<keyword evidence="3" id="KW-1185">Reference proteome</keyword>
<feature type="compositionally biased region" description="Low complexity" evidence="1">
    <location>
        <begin position="550"/>
        <end position="563"/>
    </location>
</feature>
<sequence>MSVPDAALSTRPSQYPSPHSSAAPAADAADAPPSKELPSSPAAAAPSAGGCSPDRLRAAPSPVEATDTVRGAHVPPPATHDACADDSRTPPEAGSWPAAELDAAPAHRAAPVQSTCAEDRDTADGPAPGCSPSSTTSGPDDDRDDDCAPHPPSVTRHSPDPLLVRARPSSNPASEADTLVRTEPEHSTAPATQSNEESARAVLTGPPTVAAGSVSHQRTTAGAAPVVDSERAEHPPARVSHSDDPDARVRSPAPSSPDSTSNTGSPAPLLTVRVVPAPSHPSAPSQSTVTSARLVVSVAGPADPPRPGHPACATRGAESDETSAPHRPSVTSQSASPVVERCTGSAPSTATEPDARVCDSPDPEQPASPAQSTPVRAWARPSRSSAAISLARKAGTGAAAGGSPVSAAAATSHPPAVTVHSAVPDDDARRASGVLDASAPGAVDRESPSASTLALPVHSSAPPQSTVAAPAAGVWRSPAVASAVTLHHGPSHSADASASPVRRSASATPVSDRSPPAVTSHPGPVQSARASEPDAAAVSRQSPSVGSHTADAAPDVSVVDPAVVPVPVPAPVSSPDEPAFPAHRREFPSRVQEADARSVPEPTDTPQDDTPASARQSSCSIAGSAPGRPPAACCHTFRSPVPSPLFALGASVPVRSPAFSPDASVPDPSPAFSLVASVPDPSPGARPAQDANAPLVVQPAAVSPSRCTPVSCPVAAASRSVSS</sequence>
<organism evidence="2 3">
    <name type="scientific">Pseudonocardia autotrophica</name>
    <name type="common">Amycolata autotrophica</name>
    <name type="synonym">Nocardia autotrophica</name>
    <dbReference type="NCBI Taxonomy" id="2074"/>
    <lineage>
        <taxon>Bacteria</taxon>
        <taxon>Bacillati</taxon>
        <taxon>Actinomycetota</taxon>
        <taxon>Actinomycetes</taxon>
        <taxon>Pseudonocardiales</taxon>
        <taxon>Pseudonocardiaceae</taxon>
        <taxon>Pseudonocardia</taxon>
    </lineage>
</organism>
<accession>A0A1Y2MZP7</accession>
<feature type="compositionally biased region" description="Low complexity" evidence="1">
    <location>
        <begin position="126"/>
        <end position="138"/>
    </location>
</feature>
<comment type="caution">
    <text evidence="2">The sequence shown here is derived from an EMBL/GenBank/DDBJ whole genome shotgun (WGS) entry which is preliminary data.</text>
</comment>
<feature type="compositionally biased region" description="Low complexity" evidence="1">
    <location>
        <begin position="493"/>
        <end position="507"/>
    </location>
</feature>
<dbReference type="AlphaFoldDB" id="A0A1Y2MZP7"/>
<feature type="compositionally biased region" description="Low complexity" evidence="1">
    <location>
        <begin position="602"/>
        <end position="611"/>
    </location>
</feature>
<evidence type="ECO:0000313" key="3">
    <source>
        <dbReference type="Proteomes" id="UP000194360"/>
    </source>
</evidence>
<feature type="region of interest" description="Disordered" evidence="1">
    <location>
        <begin position="484"/>
        <end position="631"/>
    </location>
</feature>
<dbReference type="EMBL" id="MIGB01000012">
    <property type="protein sequence ID" value="OSY40632.1"/>
    <property type="molecule type" value="Genomic_DNA"/>
</dbReference>
<feature type="compositionally biased region" description="Low complexity" evidence="1">
    <location>
        <begin position="16"/>
        <end position="53"/>
    </location>
</feature>
<evidence type="ECO:0000256" key="1">
    <source>
        <dbReference type="SAM" id="MobiDB-lite"/>
    </source>
</evidence>
<feature type="region of interest" description="Disordered" evidence="1">
    <location>
        <begin position="1"/>
        <end position="472"/>
    </location>
</feature>
<reference evidence="2 3" key="1">
    <citation type="submission" date="2016-09" db="EMBL/GenBank/DDBJ databases">
        <title>Pseudonocardia autotrophica DSM535, a candidate organism with high potential of specific P450 cytochromes.</title>
        <authorList>
            <person name="Grumaz C."/>
            <person name="Vainshtein Y."/>
            <person name="Kirstahler P."/>
            <person name="Sohn K."/>
        </authorList>
    </citation>
    <scope>NUCLEOTIDE SEQUENCE [LARGE SCALE GENOMIC DNA]</scope>
    <source>
        <strain evidence="2 3">DSM 535</strain>
    </source>
</reference>
<feature type="compositionally biased region" description="Polar residues" evidence="1">
    <location>
        <begin position="256"/>
        <end position="265"/>
    </location>
</feature>
<feature type="compositionally biased region" description="Low complexity" evidence="1">
    <location>
        <begin position="376"/>
        <end position="412"/>
    </location>
</feature>
<protein>
    <submittedName>
        <fullName evidence="2">Uncharacterized protein</fullName>
    </submittedName>
</protein>
<proteinExistence type="predicted"/>
<feature type="compositionally biased region" description="Basic and acidic residues" evidence="1">
    <location>
        <begin position="228"/>
        <end position="249"/>
    </location>
</feature>